<name>A0AAQ3SHF2_PASNO</name>
<evidence type="ECO:0000313" key="1">
    <source>
        <dbReference type="EMBL" id="WVZ49050.1"/>
    </source>
</evidence>
<proteinExistence type="predicted"/>
<evidence type="ECO:0000313" key="2">
    <source>
        <dbReference type="Proteomes" id="UP001341281"/>
    </source>
</evidence>
<protein>
    <submittedName>
        <fullName evidence="1">Uncharacterized protein</fullName>
    </submittedName>
</protein>
<reference evidence="1 2" key="1">
    <citation type="submission" date="2024-02" db="EMBL/GenBank/DDBJ databases">
        <title>High-quality chromosome-scale genome assembly of Pensacola bahiagrass (Paspalum notatum Flugge var. saurae).</title>
        <authorList>
            <person name="Vega J.M."/>
            <person name="Podio M."/>
            <person name="Orjuela J."/>
            <person name="Siena L.A."/>
            <person name="Pessino S.C."/>
            <person name="Combes M.C."/>
            <person name="Mariac C."/>
            <person name="Albertini E."/>
            <person name="Pupilli F."/>
            <person name="Ortiz J.P.A."/>
            <person name="Leblanc O."/>
        </authorList>
    </citation>
    <scope>NUCLEOTIDE SEQUENCE [LARGE SCALE GENOMIC DNA]</scope>
    <source>
        <strain evidence="1">R1</strain>
        <tissue evidence="1">Leaf</tissue>
    </source>
</reference>
<dbReference type="EMBL" id="CP144745">
    <property type="protein sequence ID" value="WVZ49050.1"/>
    <property type="molecule type" value="Genomic_DNA"/>
</dbReference>
<gene>
    <name evidence="1" type="ORF">U9M48_000432</name>
</gene>
<dbReference type="AlphaFoldDB" id="A0AAQ3SHF2"/>
<keyword evidence="2" id="KW-1185">Reference proteome</keyword>
<sequence length="92" mass="9898">MALDRIGALAPPLPTAEVDVFLLDEPPWNLVHLEPVVWCSADLRGVVRAGEETSAGREQQVSVSKCWPHLLGFTGVGSTDAERIAPSSRHPS</sequence>
<organism evidence="1 2">
    <name type="scientific">Paspalum notatum var. saurae</name>
    <dbReference type="NCBI Taxonomy" id="547442"/>
    <lineage>
        <taxon>Eukaryota</taxon>
        <taxon>Viridiplantae</taxon>
        <taxon>Streptophyta</taxon>
        <taxon>Embryophyta</taxon>
        <taxon>Tracheophyta</taxon>
        <taxon>Spermatophyta</taxon>
        <taxon>Magnoliopsida</taxon>
        <taxon>Liliopsida</taxon>
        <taxon>Poales</taxon>
        <taxon>Poaceae</taxon>
        <taxon>PACMAD clade</taxon>
        <taxon>Panicoideae</taxon>
        <taxon>Andropogonodae</taxon>
        <taxon>Paspaleae</taxon>
        <taxon>Paspalinae</taxon>
        <taxon>Paspalum</taxon>
    </lineage>
</organism>
<accession>A0AAQ3SHF2</accession>
<dbReference type="Proteomes" id="UP001341281">
    <property type="component" value="Chromosome 01"/>
</dbReference>